<sequence length="205" mass="21822">MPSPLGGGAGAALRVQVIHVLYPVTGEVLHQVYDFYGLKEVKMLVAGAWRAEAIVWFWASVDAERAWAATHGHNNYDGGCLLDVQRVQSCPRYGTEVTPTKCSTPGPSCTTTKPAVESAPTAPERVFPATAASSAPSTISAAMATPAPLTMARDAEGGMARVEEEPEEAFQNLCARMIVTLHSMLETCRDIKVESTATVDLTGDQ</sequence>
<organism evidence="2 3">
    <name type="scientific">Oryza meyeriana var. granulata</name>
    <dbReference type="NCBI Taxonomy" id="110450"/>
    <lineage>
        <taxon>Eukaryota</taxon>
        <taxon>Viridiplantae</taxon>
        <taxon>Streptophyta</taxon>
        <taxon>Embryophyta</taxon>
        <taxon>Tracheophyta</taxon>
        <taxon>Spermatophyta</taxon>
        <taxon>Magnoliopsida</taxon>
        <taxon>Liliopsida</taxon>
        <taxon>Poales</taxon>
        <taxon>Poaceae</taxon>
        <taxon>BOP clade</taxon>
        <taxon>Oryzoideae</taxon>
        <taxon>Oryzeae</taxon>
        <taxon>Oryzinae</taxon>
        <taxon>Oryza</taxon>
        <taxon>Oryza meyeriana</taxon>
    </lineage>
</organism>
<gene>
    <name evidence="2" type="ORF">E2562_027040</name>
</gene>
<protein>
    <recommendedName>
        <fullName evidence="1">PTBP1-like RNA recognition motif 2 domain-containing protein</fullName>
    </recommendedName>
</protein>
<dbReference type="InterPro" id="IPR021790">
    <property type="entry name" value="PTBP1-like_RRM2"/>
</dbReference>
<keyword evidence="3" id="KW-1185">Reference proteome</keyword>
<proteinExistence type="predicted"/>
<feature type="domain" description="PTBP1-like RNA recognition motif 2" evidence="1">
    <location>
        <begin position="1"/>
        <end position="89"/>
    </location>
</feature>
<reference evidence="2 3" key="1">
    <citation type="submission" date="2019-11" db="EMBL/GenBank/DDBJ databases">
        <title>Whole genome sequence of Oryza granulata.</title>
        <authorList>
            <person name="Li W."/>
        </authorList>
    </citation>
    <scope>NUCLEOTIDE SEQUENCE [LARGE SCALE GENOMIC DNA]</scope>
    <source>
        <strain evidence="3">cv. Menghai</strain>
        <tissue evidence="2">Leaf</tissue>
    </source>
</reference>
<dbReference type="InterPro" id="IPR012677">
    <property type="entry name" value="Nucleotide-bd_a/b_plait_sf"/>
</dbReference>
<dbReference type="Proteomes" id="UP000479710">
    <property type="component" value="Unassembled WGS sequence"/>
</dbReference>
<dbReference type="Pfam" id="PF11835">
    <property type="entry name" value="RRM_8"/>
    <property type="match status" value="1"/>
</dbReference>
<dbReference type="AlphaFoldDB" id="A0A6G1C7P6"/>
<dbReference type="Gene3D" id="3.30.70.330">
    <property type="match status" value="1"/>
</dbReference>
<accession>A0A6G1C7P6</accession>
<dbReference type="OrthoDB" id="296632at2759"/>
<evidence type="ECO:0000313" key="3">
    <source>
        <dbReference type="Proteomes" id="UP000479710"/>
    </source>
</evidence>
<comment type="caution">
    <text evidence="2">The sequence shown here is derived from an EMBL/GenBank/DDBJ whole genome shotgun (WGS) entry which is preliminary data.</text>
</comment>
<dbReference type="EMBL" id="SPHZ02000010">
    <property type="protein sequence ID" value="KAF0896695.1"/>
    <property type="molecule type" value="Genomic_DNA"/>
</dbReference>
<name>A0A6G1C7P6_9ORYZ</name>
<evidence type="ECO:0000313" key="2">
    <source>
        <dbReference type="EMBL" id="KAF0896695.1"/>
    </source>
</evidence>
<evidence type="ECO:0000259" key="1">
    <source>
        <dbReference type="Pfam" id="PF11835"/>
    </source>
</evidence>